<dbReference type="Proteomes" id="UP000830401">
    <property type="component" value="Plasmid unnamed4"/>
</dbReference>
<protein>
    <recommendedName>
        <fullName evidence="3">NAD(P)-dependent oxidoreductase</fullName>
    </recommendedName>
</protein>
<dbReference type="Gene3D" id="3.40.50.720">
    <property type="entry name" value="NAD(P)-binding Rossmann-like Domain"/>
    <property type="match status" value="1"/>
</dbReference>
<evidence type="ECO:0000313" key="2">
    <source>
        <dbReference type="Proteomes" id="UP000830401"/>
    </source>
</evidence>
<sequence length="335" mass="35268">MTHAPILLAGGSGVIGRATARFLRAAHPHVPLLVGGRTLAKAEEAAAEFGNAQGVVLDPDAADFGLGERPISAVAMFYSDDKLAGLRFAHARGVPHIGISSGIYEMAPEVAIYMHQPQVAPVVLGYEWLVGATTVPTLEFAKAFGRVHDITIGALVDEQDGGGPAVAADFERLNKMLPAALTRRDGAYIWRHGDDAQAEFRAVDGTKQQATGFSSIDVVGLATATGAPNVQFNLASGVSSTRRRGEPFSTEILIELAGEDHAGQPLRSRHAVVHPAGAAPLTGLGVALLLERLLGLDGRPAVPAGLYFPYQLLDSTTYFARLKQMGGLVLSLEVR</sequence>
<evidence type="ECO:0000313" key="1">
    <source>
        <dbReference type="EMBL" id="UOQ69199.1"/>
    </source>
</evidence>
<geneLocation type="plasmid" evidence="1 2">
    <name>unnamed4</name>
</geneLocation>
<dbReference type="InterPro" id="IPR036291">
    <property type="entry name" value="NAD(P)-bd_dom_sf"/>
</dbReference>
<dbReference type="SUPFAM" id="SSF51735">
    <property type="entry name" value="NAD(P)-binding Rossmann-fold domains"/>
    <property type="match status" value="1"/>
</dbReference>
<evidence type="ECO:0008006" key="3">
    <source>
        <dbReference type="Google" id="ProtNLM"/>
    </source>
</evidence>
<organism evidence="1 2">
    <name type="scientific">Hymenobacter volaticus</name>
    <dbReference type="NCBI Taxonomy" id="2932254"/>
    <lineage>
        <taxon>Bacteria</taxon>
        <taxon>Pseudomonadati</taxon>
        <taxon>Bacteroidota</taxon>
        <taxon>Cytophagia</taxon>
        <taxon>Cytophagales</taxon>
        <taxon>Hymenobacteraceae</taxon>
        <taxon>Hymenobacter</taxon>
    </lineage>
</organism>
<keyword evidence="2" id="KW-1185">Reference proteome</keyword>
<gene>
    <name evidence="1" type="ORF">MUN86_27485</name>
</gene>
<dbReference type="EMBL" id="CP095065">
    <property type="protein sequence ID" value="UOQ69199.1"/>
    <property type="molecule type" value="Genomic_DNA"/>
</dbReference>
<name>A0ABY4GFC4_9BACT</name>
<keyword evidence="1" id="KW-0614">Plasmid</keyword>
<proteinExistence type="predicted"/>
<reference evidence="1" key="1">
    <citation type="submission" date="2022-04" db="EMBL/GenBank/DDBJ databases">
        <title>Hymenobacter sp. isolated from the air.</title>
        <authorList>
            <person name="Won M."/>
            <person name="Lee C.-M."/>
            <person name="Woen H.-Y."/>
            <person name="Kwon S.-W."/>
        </authorList>
    </citation>
    <scope>NUCLEOTIDE SEQUENCE</scope>
    <source>
        <strain evidence="1">5420S-77</strain>
        <plasmid evidence="1">unnamed4</plasmid>
    </source>
</reference>
<dbReference type="RefSeq" id="WP_245126953.1">
    <property type="nucleotide sequence ID" value="NZ_CP095065.1"/>
</dbReference>
<accession>A0ABY4GFC4</accession>